<feature type="chain" id="PRO_5015406702" evidence="4">
    <location>
        <begin position="48"/>
        <end position="865"/>
    </location>
</feature>
<dbReference type="SUPFAM" id="SSF56988">
    <property type="entry name" value="Anthrax protective antigen"/>
    <property type="match status" value="1"/>
</dbReference>
<dbReference type="InterPro" id="IPR017853">
    <property type="entry name" value="GH"/>
</dbReference>
<dbReference type="InterPro" id="IPR011658">
    <property type="entry name" value="PA14_dom"/>
</dbReference>
<reference evidence="6 7" key="1">
    <citation type="submission" date="2018-03" db="EMBL/GenBank/DDBJ databases">
        <title>Genomic Encyclopedia of Type Strains, Phase III (KMG-III): the genomes of soil and plant-associated and newly described type strains.</title>
        <authorList>
            <person name="Whitman W."/>
        </authorList>
    </citation>
    <scope>NUCLEOTIDE SEQUENCE [LARGE SCALE GENOMIC DNA]</scope>
    <source>
        <strain evidence="6 7">CGMCC 4.7104</strain>
    </source>
</reference>
<sequence>MLTLERVRVKSCPNLIGAFRKEPPVRKRLALLLSVLMCLLWQTPAPASAGSAALPERNGLRGDYYLASAAGQFDFADLKASIIDPNLEMADLNPTFQLLTGREDDVTVRWTGQITPKYSETYTFSIIGDNGFRLWVDGQPIIDHWVDDWDLEQTGTPIALEAGRKYDVKVEYFEHYGGANLRLRWQSPSQPKAIVPAEAFTVPADFQPDGPYDARLNAAGDVATLTYAKPLAPLPADAAAKLGFTVGAASWPVTSAIQKSPEVVELKLKYPVPSKAGSTVRTSYDGNGGITYADGTPLAAYPFAHVVNVSTYVLRTRWADDVNPANPLPEYPRPQLVRDRWRSLNGTWEFAPAKEGEAAPFGRRLAERIVVPYPVESQLSGIGRHEERMWYRRTFEVPRSWKGERLLLHLDAVDWDAAIYVNGKQVATHKGGYDRISVDVTAALKRSGPQELVVGVYDPTDEGAQAIGKQRLNPGSIWYTAVSGIWQTVWIEPVGKDRIDRVDTTPDLRGQSLYVTVHGSKGTATVTARDGRRVVGTVRGQVGKELRLPVRNPKLWTPDDPHLYDLEVKLKSDKVESYFGMRSITLSGNRMLLNGQPVFQIGPLDQGFWPDGIYTPPTDEALRYDLEQTKALGFNAVRKHVKVESDRWYYHADKLGLLVWQDMPSAFRTTDRPQFEAELREMVDQHRSSPSIVMWVPFNEGWGQYDQARIADLVKSWDPSRLVNNMSGVNCCGAVDGGNGDVKDFHIYPGPGNPGKPEGARATVIGEYGGLALPVVGHTWSGGGWGYAVEPDPEALTDRYVNMVGELERLHACEQLSAAIYTQTTDVETEINGLMTYDRAITKPDVKRVHDAHKALTGAINPTCS</sequence>
<dbReference type="GO" id="GO:0004553">
    <property type="term" value="F:hydrolase activity, hydrolyzing O-glycosyl compounds"/>
    <property type="evidence" value="ECO:0007669"/>
    <property type="project" value="InterPro"/>
</dbReference>
<dbReference type="InterPro" id="IPR006102">
    <property type="entry name" value="Ig-like_GH2"/>
</dbReference>
<dbReference type="InterPro" id="IPR051913">
    <property type="entry name" value="GH2_Domain-Containing"/>
</dbReference>
<dbReference type="InterPro" id="IPR037524">
    <property type="entry name" value="PA14/GLEYA"/>
</dbReference>
<feature type="signal peptide" evidence="4">
    <location>
        <begin position="1"/>
        <end position="47"/>
    </location>
</feature>
<gene>
    <name evidence="6" type="ORF">B0I32_104102</name>
</gene>
<dbReference type="EMBL" id="PVNG01000004">
    <property type="protein sequence ID" value="PRX67346.1"/>
    <property type="molecule type" value="Genomic_DNA"/>
</dbReference>
<dbReference type="Gene3D" id="2.60.40.10">
    <property type="entry name" value="Immunoglobulins"/>
    <property type="match status" value="1"/>
</dbReference>
<keyword evidence="4" id="KW-0732">Signal</keyword>
<name>A0A2T0N4P6_9ACTN</name>
<dbReference type="AlphaFoldDB" id="A0A2T0N4P6"/>
<dbReference type="Pfam" id="PF02836">
    <property type="entry name" value="Glyco_hydro_2_C"/>
    <property type="match status" value="1"/>
</dbReference>
<evidence type="ECO:0000256" key="1">
    <source>
        <dbReference type="ARBA" id="ARBA00007401"/>
    </source>
</evidence>
<evidence type="ECO:0000259" key="5">
    <source>
        <dbReference type="PROSITE" id="PS51820"/>
    </source>
</evidence>
<organism evidence="6 7">
    <name type="scientific">Nonomuraea fuscirosea</name>
    <dbReference type="NCBI Taxonomy" id="1291556"/>
    <lineage>
        <taxon>Bacteria</taxon>
        <taxon>Bacillati</taxon>
        <taxon>Actinomycetota</taxon>
        <taxon>Actinomycetes</taxon>
        <taxon>Streptosporangiales</taxon>
        <taxon>Streptosporangiaceae</taxon>
        <taxon>Nonomuraea</taxon>
    </lineage>
</organism>
<dbReference type="InterPro" id="IPR008979">
    <property type="entry name" value="Galactose-bd-like_sf"/>
</dbReference>
<evidence type="ECO:0000256" key="4">
    <source>
        <dbReference type="SAM" id="SignalP"/>
    </source>
</evidence>
<keyword evidence="7" id="KW-1185">Reference proteome</keyword>
<dbReference type="Pfam" id="PF00703">
    <property type="entry name" value="Glyco_hydro_2"/>
    <property type="match status" value="1"/>
</dbReference>
<comment type="caution">
    <text evidence="6">The sequence shown here is derived from an EMBL/GenBank/DDBJ whole genome shotgun (WGS) entry which is preliminary data.</text>
</comment>
<dbReference type="InterPro" id="IPR013783">
    <property type="entry name" value="Ig-like_fold"/>
</dbReference>
<comment type="similarity">
    <text evidence="1">Belongs to the glycosyl hydrolase 2 family.</text>
</comment>
<dbReference type="Pfam" id="PF07691">
    <property type="entry name" value="PA14"/>
    <property type="match status" value="1"/>
</dbReference>
<dbReference type="Proteomes" id="UP000238312">
    <property type="component" value="Unassembled WGS sequence"/>
</dbReference>
<dbReference type="SUPFAM" id="SSF49303">
    <property type="entry name" value="beta-Galactosidase/glucuronidase domain"/>
    <property type="match status" value="1"/>
</dbReference>
<dbReference type="GO" id="GO:0005975">
    <property type="term" value="P:carbohydrate metabolic process"/>
    <property type="evidence" value="ECO:0007669"/>
    <property type="project" value="InterPro"/>
</dbReference>
<evidence type="ECO:0000256" key="3">
    <source>
        <dbReference type="ARBA" id="ARBA00023295"/>
    </source>
</evidence>
<evidence type="ECO:0000313" key="7">
    <source>
        <dbReference type="Proteomes" id="UP000238312"/>
    </source>
</evidence>
<dbReference type="Pfam" id="PF22666">
    <property type="entry name" value="Glyco_hydro_2_N2"/>
    <property type="match status" value="1"/>
</dbReference>
<evidence type="ECO:0000313" key="6">
    <source>
        <dbReference type="EMBL" id="PRX67346.1"/>
    </source>
</evidence>
<dbReference type="InterPro" id="IPR036156">
    <property type="entry name" value="Beta-gal/glucu_dom_sf"/>
</dbReference>
<dbReference type="SUPFAM" id="SSF51445">
    <property type="entry name" value="(Trans)glycosidases"/>
    <property type="match status" value="1"/>
</dbReference>
<dbReference type="PANTHER" id="PTHR42732">
    <property type="entry name" value="BETA-GALACTOSIDASE"/>
    <property type="match status" value="1"/>
</dbReference>
<evidence type="ECO:0000256" key="2">
    <source>
        <dbReference type="ARBA" id="ARBA00022801"/>
    </source>
</evidence>
<protein>
    <submittedName>
        <fullName evidence="6">Glycosyl hydrolase family 2</fullName>
    </submittedName>
</protein>
<dbReference type="PROSITE" id="PS51820">
    <property type="entry name" value="PA14"/>
    <property type="match status" value="1"/>
</dbReference>
<dbReference type="InterPro" id="IPR054593">
    <property type="entry name" value="Beta-mannosidase-like_N2"/>
</dbReference>
<keyword evidence="3" id="KW-0326">Glycosidase</keyword>
<dbReference type="Gene3D" id="3.20.20.80">
    <property type="entry name" value="Glycosidases"/>
    <property type="match status" value="1"/>
</dbReference>
<dbReference type="InterPro" id="IPR006103">
    <property type="entry name" value="Glyco_hydro_2_cat"/>
</dbReference>
<keyword evidence="2 6" id="KW-0378">Hydrolase</keyword>
<dbReference type="SMART" id="SM00758">
    <property type="entry name" value="PA14"/>
    <property type="match status" value="1"/>
</dbReference>
<dbReference type="Gene3D" id="3.90.182.10">
    <property type="entry name" value="Toxin - Anthrax Protective Antigen,domain 1"/>
    <property type="match status" value="1"/>
</dbReference>
<dbReference type="Gene3D" id="2.60.120.260">
    <property type="entry name" value="Galactose-binding domain-like"/>
    <property type="match status" value="1"/>
</dbReference>
<proteinExistence type="inferred from homology"/>
<dbReference type="PANTHER" id="PTHR42732:SF2">
    <property type="entry name" value="BETA-MANNOSIDASE"/>
    <property type="match status" value="1"/>
</dbReference>
<feature type="domain" description="PA14" evidence="5">
    <location>
        <begin position="55"/>
        <end position="199"/>
    </location>
</feature>
<dbReference type="SUPFAM" id="SSF49785">
    <property type="entry name" value="Galactose-binding domain-like"/>
    <property type="match status" value="1"/>
</dbReference>
<accession>A0A2T0N4P6</accession>